<dbReference type="PROSITE" id="PS50059">
    <property type="entry name" value="FKBP_PPIASE"/>
    <property type="match status" value="1"/>
</dbReference>
<comment type="similarity">
    <text evidence="2">Belongs to the FKBP-type PPIase family.</text>
</comment>
<dbReference type="Pfam" id="PF00254">
    <property type="entry name" value="FKBP_C"/>
    <property type="match status" value="1"/>
</dbReference>
<gene>
    <name evidence="10" type="ORF">A7979_00165</name>
</gene>
<evidence type="ECO:0000256" key="7">
    <source>
        <dbReference type="SAM" id="MobiDB-lite"/>
    </source>
</evidence>
<evidence type="ECO:0000313" key="11">
    <source>
        <dbReference type="Proteomes" id="UP000192359"/>
    </source>
</evidence>
<protein>
    <recommendedName>
        <fullName evidence="3 6">peptidylprolyl isomerase</fullName>
        <ecNumber evidence="3 6">5.2.1.8</ecNumber>
    </recommendedName>
</protein>
<dbReference type="EC" id="5.2.1.8" evidence="3 6"/>
<feature type="chain" id="PRO_5039290343" description="peptidylprolyl isomerase" evidence="8">
    <location>
        <begin position="24"/>
        <end position="362"/>
    </location>
</feature>
<feature type="domain" description="PPIase FKBP-type" evidence="9">
    <location>
        <begin position="224"/>
        <end position="309"/>
    </location>
</feature>
<dbReference type="InterPro" id="IPR001179">
    <property type="entry name" value="PPIase_FKBP_dom"/>
</dbReference>
<evidence type="ECO:0000256" key="3">
    <source>
        <dbReference type="ARBA" id="ARBA00013194"/>
    </source>
</evidence>
<reference evidence="10 11" key="1">
    <citation type="submission" date="2016-05" db="EMBL/GenBank/DDBJ databases">
        <title>Draft genome sequence of a porcine commensal Rothia nasimurium.</title>
        <authorList>
            <person name="Gaiser R.A."/>
            <person name="Van Baarlen P."/>
            <person name="Wells J.M."/>
        </authorList>
    </citation>
    <scope>NUCLEOTIDE SEQUENCE [LARGE SCALE GENOMIC DNA]</scope>
    <source>
        <strain evidence="10 11">PT-32</strain>
    </source>
</reference>
<dbReference type="PANTHER" id="PTHR43811:SF19">
    <property type="entry name" value="39 KDA FK506-BINDING NUCLEAR PROTEIN"/>
    <property type="match status" value="1"/>
</dbReference>
<evidence type="ECO:0000256" key="2">
    <source>
        <dbReference type="ARBA" id="ARBA00006577"/>
    </source>
</evidence>
<dbReference type="InterPro" id="IPR046357">
    <property type="entry name" value="PPIase_dom_sf"/>
</dbReference>
<dbReference type="EMBL" id="LXWF01000011">
    <property type="protein sequence ID" value="ORC21976.1"/>
    <property type="molecule type" value="Genomic_DNA"/>
</dbReference>
<dbReference type="Gene3D" id="3.10.50.40">
    <property type="match status" value="1"/>
</dbReference>
<keyword evidence="11" id="KW-1185">Reference proteome</keyword>
<name>A0A1Y1RQ98_9MICC</name>
<organism evidence="10 11">
    <name type="scientific">Rothia nasimurium</name>
    <dbReference type="NCBI Taxonomy" id="85336"/>
    <lineage>
        <taxon>Bacteria</taxon>
        <taxon>Bacillati</taxon>
        <taxon>Actinomycetota</taxon>
        <taxon>Actinomycetes</taxon>
        <taxon>Micrococcales</taxon>
        <taxon>Micrococcaceae</taxon>
        <taxon>Rothia</taxon>
    </lineage>
</organism>
<evidence type="ECO:0000256" key="8">
    <source>
        <dbReference type="SAM" id="SignalP"/>
    </source>
</evidence>
<evidence type="ECO:0000259" key="9">
    <source>
        <dbReference type="PROSITE" id="PS50059"/>
    </source>
</evidence>
<dbReference type="PROSITE" id="PS51257">
    <property type="entry name" value="PROKAR_LIPOPROTEIN"/>
    <property type="match status" value="1"/>
</dbReference>
<evidence type="ECO:0000313" key="10">
    <source>
        <dbReference type="EMBL" id="ORC21976.1"/>
    </source>
</evidence>
<dbReference type="AlphaFoldDB" id="A0A1Y1RQ98"/>
<evidence type="ECO:0000256" key="5">
    <source>
        <dbReference type="ARBA" id="ARBA00023235"/>
    </source>
</evidence>
<keyword evidence="8" id="KW-0732">Signal</keyword>
<evidence type="ECO:0000256" key="6">
    <source>
        <dbReference type="PROSITE-ProRule" id="PRU00277"/>
    </source>
</evidence>
<dbReference type="Proteomes" id="UP000192359">
    <property type="component" value="Unassembled WGS sequence"/>
</dbReference>
<dbReference type="PANTHER" id="PTHR43811">
    <property type="entry name" value="FKBP-TYPE PEPTIDYL-PROLYL CIS-TRANS ISOMERASE FKPA"/>
    <property type="match status" value="1"/>
</dbReference>
<comment type="catalytic activity">
    <reaction evidence="1 6">
        <text>[protein]-peptidylproline (omega=180) = [protein]-peptidylproline (omega=0)</text>
        <dbReference type="Rhea" id="RHEA:16237"/>
        <dbReference type="Rhea" id="RHEA-COMP:10747"/>
        <dbReference type="Rhea" id="RHEA-COMP:10748"/>
        <dbReference type="ChEBI" id="CHEBI:83833"/>
        <dbReference type="ChEBI" id="CHEBI:83834"/>
        <dbReference type="EC" id="5.2.1.8"/>
    </reaction>
</comment>
<evidence type="ECO:0000256" key="1">
    <source>
        <dbReference type="ARBA" id="ARBA00000971"/>
    </source>
</evidence>
<comment type="caution">
    <text evidence="10">The sequence shown here is derived from an EMBL/GenBank/DDBJ whole genome shotgun (WGS) entry which is preliminary data.</text>
</comment>
<evidence type="ECO:0000256" key="4">
    <source>
        <dbReference type="ARBA" id="ARBA00023110"/>
    </source>
</evidence>
<dbReference type="OrthoDB" id="25996at2"/>
<proteinExistence type="inferred from homology"/>
<feature type="signal peptide" evidence="8">
    <location>
        <begin position="1"/>
        <end position="23"/>
    </location>
</feature>
<dbReference type="GO" id="GO:0003755">
    <property type="term" value="F:peptidyl-prolyl cis-trans isomerase activity"/>
    <property type="evidence" value="ECO:0007669"/>
    <property type="project" value="UniProtKB-KW"/>
</dbReference>
<feature type="region of interest" description="Disordered" evidence="7">
    <location>
        <begin position="313"/>
        <end position="362"/>
    </location>
</feature>
<dbReference type="SUPFAM" id="SSF54534">
    <property type="entry name" value="FKBP-like"/>
    <property type="match status" value="1"/>
</dbReference>
<sequence>MKKKSTLLLTGSAILALTLSACGGSSEGSKLSDVNYTMNGATAAPSVAFETPFAANGTEVYKIEDGSGETISDGDNLLVDATVFNGSDASQLGSTLTDSPMLIPVDQNLKDAAPELYNMLVESKVGVNFSYTTNVDPNSTSTAEATPTVSPGTATNVEVYTVLNKIMNKAEGEASELDTPGVQSFEQAEDGTATLTLSEDRGDAPTELATQDLITGTGDAVTESDTLYVNYVGVTWADGTSFDGNYGATPVALSLNNVIEGWKQGLVGKTVGSRVLMVIPSELAYGEDAASSGAPEGALVFVVDILGATPARTSTAEATPTETATADPSATATSSESATPSETESEAATESASPSTSESASN</sequence>
<keyword evidence="4 6" id="KW-0697">Rotamase</keyword>
<accession>A0A1Y1RQ98</accession>
<dbReference type="RefSeq" id="WP_083091022.1">
    <property type="nucleotide sequence ID" value="NZ_LXWF01000011.1"/>
</dbReference>
<keyword evidence="5 6" id="KW-0413">Isomerase</keyword>